<reference evidence="3" key="1">
    <citation type="journal article" date="2019" name="Int. J. Syst. Evol. Microbiol.">
        <title>The Global Catalogue of Microorganisms (GCM) 10K type strain sequencing project: providing services to taxonomists for standard genome sequencing and annotation.</title>
        <authorList>
            <consortium name="The Broad Institute Genomics Platform"/>
            <consortium name="The Broad Institute Genome Sequencing Center for Infectious Disease"/>
            <person name="Wu L."/>
            <person name="Ma J."/>
        </authorList>
    </citation>
    <scope>NUCLEOTIDE SEQUENCE [LARGE SCALE GENOMIC DNA]</scope>
    <source>
        <strain evidence="3">JCM 16603</strain>
    </source>
</reference>
<sequence length="106" mass="10578">MRAIILLLILLIVGAIALVATGFVNISQTRPAEVPAVAVGSDGVVIKGGQKPAFDVQTGKIEVGSGRATVPVPEIRIAPGGTGNASAAPQAQPANGQQPATTDSTR</sequence>
<protein>
    <submittedName>
        <fullName evidence="2">Uncharacterized protein</fullName>
    </submittedName>
</protein>
<keyword evidence="3" id="KW-1185">Reference proteome</keyword>
<evidence type="ECO:0000313" key="2">
    <source>
        <dbReference type="EMBL" id="GAA3997785.1"/>
    </source>
</evidence>
<evidence type="ECO:0000256" key="1">
    <source>
        <dbReference type="SAM" id="MobiDB-lite"/>
    </source>
</evidence>
<dbReference type="Proteomes" id="UP001501310">
    <property type="component" value="Unassembled WGS sequence"/>
</dbReference>
<organism evidence="2 3">
    <name type="scientific">Sphingomonas humi</name>
    <dbReference type="NCBI Taxonomy" id="335630"/>
    <lineage>
        <taxon>Bacteria</taxon>
        <taxon>Pseudomonadati</taxon>
        <taxon>Pseudomonadota</taxon>
        <taxon>Alphaproteobacteria</taxon>
        <taxon>Sphingomonadales</taxon>
        <taxon>Sphingomonadaceae</taxon>
        <taxon>Sphingomonas</taxon>
    </lineage>
</organism>
<feature type="compositionally biased region" description="Low complexity" evidence="1">
    <location>
        <begin position="84"/>
        <end position="100"/>
    </location>
</feature>
<accession>A0ABP7RI00</accession>
<evidence type="ECO:0000313" key="3">
    <source>
        <dbReference type="Proteomes" id="UP001501310"/>
    </source>
</evidence>
<name>A0ABP7RI00_9SPHN</name>
<feature type="region of interest" description="Disordered" evidence="1">
    <location>
        <begin position="76"/>
        <end position="106"/>
    </location>
</feature>
<comment type="caution">
    <text evidence="2">The sequence shown here is derived from an EMBL/GenBank/DDBJ whole genome shotgun (WGS) entry which is preliminary data.</text>
</comment>
<dbReference type="RefSeq" id="WP_344708504.1">
    <property type="nucleotide sequence ID" value="NZ_BAAAZD010000001.1"/>
</dbReference>
<gene>
    <name evidence="2" type="ORF">GCM10022211_04150</name>
</gene>
<dbReference type="EMBL" id="BAAAZD010000001">
    <property type="protein sequence ID" value="GAA3997785.1"/>
    <property type="molecule type" value="Genomic_DNA"/>
</dbReference>
<proteinExistence type="predicted"/>